<dbReference type="GO" id="GO:0005506">
    <property type="term" value="F:iron ion binding"/>
    <property type="evidence" value="ECO:0007669"/>
    <property type="project" value="InterPro"/>
</dbReference>
<dbReference type="Gene3D" id="1.10.630.10">
    <property type="entry name" value="Cytochrome P450"/>
    <property type="match status" value="1"/>
</dbReference>
<evidence type="ECO:0000256" key="3">
    <source>
        <dbReference type="RuleBase" id="RU000461"/>
    </source>
</evidence>
<keyword evidence="3" id="KW-0503">Monooxygenase</keyword>
<evidence type="ECO:0000256" key="1">
    <source>
        <dbReference type="ARBA" id="ARBA00022723"/>
    </source>
</evidence>
<comment type="similarity">
    <text evidence="3">Belongs to the cytochrome P450 family.</text>
</comment>
<dbReference type="InterPro" id="IPR001128">
    <property type="entry name" value="Cyt_P450"/>
</dbReference>
<keyword evidence="3" id="KW-0560">Oxidoreductase</keyword>
<dbReference type="STRING" id="1314800.A0A1B7N608"/>
<accession>A0A1B7N608</accession>
<dbReference type="GO" id="GO:0004497">
    <property type="term" value="F:monooxygenase activity"/>
    <property type="evidence" value="ECO:0007669"/>
    <property type="project" value="UniProtKB-KW"/>
</dbReference>
<gene>
    <name evidence="4" type="ORF">K503DRAFT_768761</name>
</gene>
<sequence>MTHDTNIYKDPHLFIPQRHLPLEHKDSAKAQDFTFGFGKRICLGLHLANAQILFVTQLSLELNPS</sequence>
<evidence type="ECO:0000313" key="5">
    <source>
        <dbReference type="Proteomes" id="UP000092154"/>
    </source>
</evidence>
<dbReference type="GO" id="GO:0016705">
    <property type="term" value="F:oxidoreductase activity, acting on paired donors, with incorporation or reduction of molecular oxygen"/>
    <property type="evidence" value="ECO:0007669"/>
    <property type="project" value="InterPro"/>
</dbReference>
<dbReference type="PROSITE" id="PS00086">
    <property type="entry name" value="CYTOCHROME_P450"/>
    <property type="match status" value="1"/>
</dbReference>
<dbReference type="InterPro" id="IPR036396">
    <property type="entry name" value="Cyt_P450_sf"/>
</dbReference>
<keyword evidence="3" id="KW-0349">Heme</keyword>
<dbReference type="GO" id="GO:0020037">
    <property type="term" value="F:heme binding"/>
    <property type="evidence" value="ECO:0007669"/>
    <property type="project" value="InterPro"/>
</dbReference>
<dbReference type="EMBL" id="KV448219">
    <property type="protein sequence ID" value="OAX40252.1"/>
    <property type="molecule type" value="Genomic_DNA"/>
</dbReference>
<keyword evidence="1 3" id="KW-0479">Metal-binding</keyword>
<keyword evidence="2 3" id="KW-0408">Iron</keyword>
<keyword evidence="5" id="KW-1185">Reference proteome</keyword>
<organism evidence="4 5">
    <name type="scientific">Rhizopogon vinicolor AM-OR11-026</name>
    <dbReference type="NCBI Taxonomy" id="1314800"/>
    <lineage>
        <taxon>Eukaryota</taxon>
        <taxon>Fungi</taxon>
        <taxon>Dikarya</taxon>
        <taxon>Basidiomycota</taxon>
        <taxon>Agaricomycotina</taxon>
        <taxon>Agaricomycetes</taxon>
        <taxon>Agaricomycetidae</taxon>
        <taxon>Boletales</taxon>
        <taxon>Suillineae</taxon>
        <taxon>Rhizopogonaceae</taxon>
        <taxon>Rhizopogon</taxon>
    </lineage>
</organism>
<dbReference type="OrthoDB" id="2685000at2759"/>
<dbReference type="Pfam" id="PF00067">
    <property type="entry name" value="p450"/>
    <property type="match status" value="1"/>
</dbReference>
<dbReference type="SUPFAM" id="SSF48264">
    <property type="entry name" value="Cytochrome P450"/>
    <property type="match status" value="1"/>
</dbReference>
<dbReference type="AlphaFoldDB" id="A0A1B7N608"/>
<evidence type="ECO:0000313" key="4">
    <source>
        <dbReference type="EMBL" id="OAX40252.1"/>
    </source>
</evidence>
<name>A0A1B7N608_9AGAM</name>
<dbReference type="Proteomes" id="UP000092154">
    <property type="component" value="Unassembled WGS sequence"/>
</dbReference>
<evidence type="ECO:0008006" key="6">
    <source>
        <dbReference type="Google" id="ProtNLM"/>
    </source>
</evidence>
<evidence type="ECO:0000256" key="2">
    <source>
        <dbReference type="ARBA" id="ARBA00023004"/>
    </source>
</evidence>
<protein>
    <recommendedName>
        <fullName evidence="6">Cytochrome P450</fullName>
    </recommendedName>
</protein>
<dbReference type="InterPro" id="IPR017972">
    <property type="entry name" value="Cyt_P450_CS"/>
</dbReference>
<reference evidence="4 5" key="1">
    <citation type="submission" date="2016-06" db="EMBL/GenBank/DDBJ databases">
        <title>Comparative genomics of the ectomycorrhizal sister species Rhizopogon vinicolor and Rhizopogon vesiculosus (Basidiomycota: Boletales) reveals a divergence of the mating type B locus.</title>
        <authorList>
            <consortium name="DOE Joint Genome Institute"/>
            <person name="Mujic A.B."/>
            <person name="Kuo A."/>
            <person name="Tritt A."/>
            <person name="Lipzen A."/>
            <person name="Chen C."/>
            <person name="Johnson J."/>
            <person name="Sharma A."/>
            <person name="Barry K."/>
            <person name="Grigoriev I.V."/>
            <person name="Spatafora J.W."/>
        </authorList>
    </citation>
    <scope>NUCLEOTIDE SEQUENCE [LARGE SCALE GENOMIC DNA]</scope>
    <source>
        <strain evidence="4 5">AM-OR11-026</strain>
    </source>
</reference>
<proteinExistence type="inferred from homology"/>
<dbReference type="InParanoid" id="A0A1B7N608"/>